<reference evidence="9 10" key="1">
    <citation type="journal article" date="2021" name="J. Hered.">
        <title>A chromosome-level genome assembly of the parasitoid wasp, Cotesia glomerata (Hymenoptera: Braconidae).</title>
        <authorList>
            <person name="Pinto B.J."/>
            <person name="Weis J.J."/>
            <person name="Gamble T."/>
            <person name="Ode P.J."/>
            <person name="Paul R."/>
            <person name="Zaspel J.M."/>
        </authorList>
    </citation>
    <scope>NUCLEOTIDE SEQUENCE [LARGE SCALE GENOMIC DNA]</scope>
    <source>
        <strain evidence="9">CgM1</strain>
    </source>
</reference>
<dbReference type="PANTHER" id="PTHR42643">
    <property type="entry name" value="IONOTROPIC RECEPTOR 20A-RELATED"/>
    <property type="match status" value="1"/>
</dbReference>
<keyword evidence="5 8" id="KW-0472">Membrane</keyword>
<dbReference type="Proteomes" id="UP000826195">
    <property type="component" value="Unassembled WGS sequence"/>
</dbReference>
<organism evidence="9 10">
    <name type="scientific">Cotesia glomerata</name>
    <name type="common">Lepidopteran parasitic wasp</name>
    <name type="synonym">Apanteles glomeratus</name>
    <dbReference type="NCBI Taxonomy" id="32391"/>
    <lineage>
        <taxon>Eukaryota</taxon>
        <taxon>Metazoa</taxon>
        <taxon>Ecdysozoa</taxon>
        <taxon>Arthropoda</taxon>
        <taxon>Hexapoda</taxon>
        <taxon>Insecta</taxon>
        <taxon>Pterygota</taxon>
        <taxon>Neoptera</taxon>
        <taxon>Endopterygota</taxon>
        <taxon>Hymenoptera</taxon>
        <taxon>Apocrita</taxon>
        <taxon>Ichneumonoidea</taxon>
        <taxon>Braconidae</taxon>
        <taxon>Microgastrinae</taxon>
        <taxon>Cotesia</taxon>
    </lineage>
</organism>
<evidence type="ECO:0000313" key="9">
    <source>
        <dbReference type="EMBL" id="KAH0554108.1"/>
    </source>
</evidence>
<evidence type="ECO:0000313" key="10">
    <source>
        <dbReference type="Proteomes" id="UP000826195"/>
    </source>
</evidence>
<evidence type="ECO:0000256" key="6">
    <source>
        <dbReference type="ARBA" id="ARBA00023170"/>
    </source>
</evidence>
<evidence type="ECO:0000256" key="8">
    <source>
        <dbReference type="SAM" id="Phobius"/>
    </source>
</evidence>
<feature type="transmembrane region" description="Helical" evidence="8">
    <location>
        <begin position="224"/>
        <end position="241"/>
    </location>
</feature>
<comment type="subcellular location">
    <subcellularLocation>
        <location evidence="1">Cell membrane</location>
        <topology evidence="1">Multi-pass membrane protein</topology>
    </subcellularLocation>
</comment>
<accession>A0AAV7IKB9</accession>
<sequence length="573" mass="67047">MIDQKVKSILLEPCIFEKLNPVVVSNDIHDIFHESWIEEGIPTILISPSVQIDNRSTIFLPTLPTYLMSTNKLQEVLRKVKSSSWWNIDSRLLIVDIFEICNDAWNIFQTMSKMNLLSSLLICQDVDDSIALYTYNPYANYAPYPWQHVNTTFNERRQQWTLFKRHYFKGQYGCSNLFFDKTKYLNGSEVIAEAMIRLNVTTDFEKAYNISSIEKKMPFLTWKCFYEIFSVLNVTPIIYYFDLSNPNKIRNQTVEGFFNNLANNTCDITLDFLSLLKNFNTYSFIYPRHTGTYSILTRRNKVISYLDEIGSVFSINVLILTALIFILTFIALLVCKKLSFGLALLEILRLILTTSTVVKFYRLPLRIFIVSILLFVIIMNANYQSHMSAYSTKLYREKINSIADLKKFKYSIFMTRYIGQVIGVDEWTETEKKYVYYTKNHCHDEIIKSYNFYTACITAAATSVPVAIKYNLHASILRSPRFVSPFVRKDWPLKTQVDVIMSRLSEAGFLYYWESTEISEPIKKLRLKEIKIFDTYRGIIMSDLEYIFVFLATSLAISFIVFLVEICCKHFNY</sequence>
<evidence type="ECO:0000256" key="4">
    <source>
        <dbReference type="ARBA" id="ARBA00022989"/>
    </source>
</evidence>
<keyword evidence="6" id="KW-0675">Receptor</keyword>
<feature type="transmembrane region" description="Helical" evidence="8">
    <location>
        <begin position="367"/>
        <end position="383"/>
    </location>
</feature>
<evidence type="ECO:0000256" key="1">
    <source>
        <dbReference type="ARBA" id="ARBA00004651"/>
    </source>
</evidence>
<dbReference type="EMBL" id="JAHXZJ010001119">
    <property type="protein sequence ID" value="KAH0554108.1"/>
    <property type="molecule type" value="Genomic_DNA"/>
</dbReference>
<dbReference type="InterPro" id="IPR052192">
    <property type="entry name" value="Insect_Ionotropic_Sensory_Rcpt"/>
</dbReference>
<gene>
    <name evidence="9" type="ORF">KQX54_007655</name>
</gene>
<comment type="caution">
    <text evidence="9">The sequence shown here is derived from an EMBL/GenBank/DDBJ whole genome shotgun (WGS) entry which is preliminary data.</text>
</comment>
<keyword evidence="10" id="KW-1185">Reference proteome</keyword>
<name>A0AAV7IKB9_COTGL</name>
<dbReference type="SUPFAM" id="SSF53850">
    <property type="entry name" value="Periplasmic binding protein-like II"/>
    <property type="match status" value="1"/>
</dbReference>
<evidence type="ECO:0000256" key="5">
    <source>
        <dbReference type="ARBA" id="ARBA00023136"/>
    </source>
</evidence>
<keyword evidence="4 8" id="KW-1133">Transmembrane helix</keyword>
<dbReference type="PANTHER" id="PTHR42643:SF30">
    <property type="entry name" value="IONOTROPIC RECEPTOR 40A-RELATED"/>
    <property type="match status" value="1"/>
</dbReference>
<dbReference type="GO" id="GO:0005886">
    <property type="term" value="C:plasma membrane"/>
    <property type="evidence" value="ECO:0007669"/>
    <property type="project" value="UniProtKB-SubCell"/>
</dbReference>
<feature type="transmembrane region" description="Helical" evidence="8">
    <location>
        <begin position="546"/>
        <end position="564"/>
    </location>
</feature>
<dbReference type="AlphaFoldDB" id="A0AAV7IKB9"/>
<proteinExistence type="predicted"/>
<evidence type="ECO:0000256" key="3">
    <source>
        <dbReference type="ARBA" id="ARBA00022692"/>
    </source>
</evidence>
<feature type="transmembrane region" description="Helical" evidence="8">
    <location>
        <begin position="313"/>
        <end position="335"/>
    </location>
</feature>
<keyword evidence="3 8" id="KW-0812">Transmembrane</keyword>
<evidence type="ECO:0000256" key="7">
    <source>
        <dbReference type="ARBA" id="ARBA00023180"/>
    </source>
</evidence>
<evidence type="ECO:0000256" key="2">
    <source>
        <dbReference type="ARBA" id="ARBA00022475"/>
    </source>
</evidence>
<protein>
    <submittedName>
        <fullName evidence="9">Uncharacterized protein</fullName>
    </submittedName>
</protein>
<keyword evidence="2" id="KW-1003">Cell membrane</keyword>
<keyword evidence="7" id="KW-0325">Glycoprotein</keyword>